<dbReference type="PROSITE" id="PS01186">
    <property type="entry name" value="EGF_2"/>
    <property type="match status" value="2"/>
</dbReference>
<evidence type="ECO:0000313" key="9">
    <source>
        <dbReference type="EMBL" id="CAF4241043.1"/>
    </source>
</evidence>
<evidence type="ECO:0000256" key="6">
    <source>
        <dbReference type="ARBA" id="ARBA00023157"/>
    </source>
</evidence>
<keyword evidence="2" id="KW-0812">Transmembrane</keyword>
<sequence>MHNKRLTATGINCNTSNSSCDLLKPCQNHGTCINTQTDNDCYVCLCATGFNGTHCEFDHRPCKSQTCLGHGECHETLDLSFFCLCHDGWTGVHCESMINFCDNFTCLNNGTCRSSSLNYTCCSPPSVRLAMESNSFGNLTKVRRNDEFFISAYIELFCMDSIEVVSQWTIANCTKNCSSSMSLSHPIITTFSEIYIPAKKLEYGIYEVKLTVSSVDIPMVTASAVGYIEIIPTGIMVNLISNGTSMITHDSQQNLTLDPGRFSEDPDENEFNSTKWNYTYYCRIHDLPVTAGSSVLMNDNDEISSPNCSCFTGQFSSTESRSSVTITANSLVVNRTYQFMVNITHRANSYFQASGYLLVKVENARSQMVAVGCVIATMCSRKGEFQYINPNTQLALFSSLMNQTGLLNNITWNVYTGMMNSSSDTQKWSLFTNMNDYRDIWFFGANRSHFTATNQLFLTYRSIKFWRFEVVYISMAEKSSSALHFEINQPPKPGICSITPSNGTITTKFTMLASSKCRDMAITLESMARMVSSDDVKKIGNQLVQCAANVLSAVNVPLQQRGTILELDLNRSSATSNDYDDDIYLNLNLNGIFMKENEPSYERNFYHQKRTANIVVKQVAETLVAITNAFNIHLNVGQNMTVNTTSVFTSLEKTLVSSLSNKRITPFEGAQIHLPLSSNLTESDTISVWSLMQPLAVASATPGQVNTSLSTMISLSILDSHGKEISIHTDNENPMEFFIPRDPNLIVPPMALYNATLIHDAKHQFYFHMINITQSNVNLTVSLHIEMRPRNRSRNYLMIFRFDGQPQLSTLINNIDDWSLLCSSNISGDGIHKYFINNNRTAKHRFVIVGLRELNTSEVCSNKSLTPPITDQPFNFSADYELRTFTSACYYLDSNNNWQSDGLLVGPMTDHYQTQCFSTHLSTFTSGYSNVPNPVLLSNDRFGHIQNSCLSFYVDGNIVNALNL</sequence>
<dbReference type="InterPro" id="IPR001881">
    <property type="entry name" value="EGF-like_Ca-bd_dom"/>
</dbReference>
<dbReference type="PANTHER" id="PTHR46730:SF1">
    <property type="entry name" value="PLAT DOMAIN-CONTAINING PROTEIN"/>
    <property type="match status" value="1"/>
</dbReference>
<feature type="non-terminal residue" evidence="9">
    <location>
        <position position="1"/>
    </location>
</feature>
<dbReference type="SMART" id="SM00181">
    <property type="entry name" value="EGF"/>
    <property type="match status" value="3"/>
</dbReference>
<evidence type="ECO:0000256" key="1">
    <source>
        <dbReference type="ARBA" id="ARBA00004370"/>
    </source>
</evidence>
<evidence type="ECO:0000259" key="8">
    <source>
        <dbReference type="PROSITE" id="PS50026"/>
    </source>
</evidence>
<evidence type="ECO:0000256" key="5">
    <source>
        <dbReference type="ARBA" id="ARBA00023136"/>
    </source>
</evidence>
<dbReference type="GO" id="GO:0006816">
    <property type="term" value="P:calcium ion transport"/>
    <property type="evidence" value="ECO:0007669"/>
    <property type="project" value="TreeGrafter"/>
</dbReference>
<keyword evidence="6 7" id="KW-1015">Disulfide bond</keyword>
<keyword evidence="5" id="KW-0472">Membrane</keyword>
<dbReference type="GO" id="GO:0005509">
    <property type="term" value="F:calcium ion binding"/>
    <property type="evidence" value="ECO:0007669"/>
    <property type="project" value="InterPro"/>
</dbReference>
<evidence type="ECO:0000256" key="3">
    <source>
        <dbReference type="ARBA" id="ARBA00022737"/>
    </source>
</evidence>
<dbReference type="InterPro" id="IPR000742">
    <property type="entry name" value="EGF"/>
</dbReference>
<dbReference type="CDD" id="cd00054">
    <property type="entry name" value="EGF_CA"/>
    <property type="match status" value="2"/>
</dbReference>
<comment type="subcellular location">
    <subcellularLocation>
        <location evidence="1">Membrane</location>
    </subcellularLocation>
</comment>
<name>A0A820E0W1_9BILA</name>
<gene>
    <name evidence="9" type="ORF">OVN521_LOCUS28512</name>
</gene>
<feature type="disulfide bond" evidence="7">
    <location>
        <begin position="46"/>
        <end position="55"/>
    </location>
</feature>
<keyword evidence="10" id="KW-1185">Reference proteome</keyword>
<dbReference type="GO" id="GO:0005886">
    <property type="term" value="C:plasma membrane"/>
    <property type="evidence" value="ECO:0007669"/>
    <property type="project" value="TreeGrafter"/>
</dbReference>
<dbReference type="SUPFAM" id="SSF57196">
    <property type="entry name" value="EGF/Laminin"/>
    <property type="match status" value="2"/>
</dbReference>
<dbReference type="Proteomes" id="UP000663866">
    <property type="component" value="Unassembled WGS sequence"/>
</dbReference>
<dbReference type="PROSITE" id="PS50026">
    <property type="entry name" value="EGF_3"/>
    <property type="match status" value="2"/>
</dbReference>
<evidence type="ECO:0000313" key="10">
    <source>
        <dbReference type="Proteomes" id="UP000663866"/>
    </source>
</evidence>
<dbReference type="Pfam" id="PF02010">
    <property type="entry name" value="REJ"/>
    <property type="match status" value="1"/>
</dbReference>
<dbReference type="InterPro" id="IPR002859">
    <property type="entry name" value="PKD/REJ-like"/>
</dbReference>
<dbReference type="SMART" id="SM00179">
    <property type="entry name" value="EGF_CA"/>
    <property type="match status" value="2"/>
</dbReference>
<dbReference type="Pfam" id="PF00008">
    <property type="entry name" value="EGF"/>
    <property type="match status" value="1"/>
</dbReference>
<keyword evidence="3" id="KW-0677">Repeat</keyword>
<organism evidence="9 10">
    <name type="scientific">Rotaria magnacalcarata</name>
    <dbReference type="NCBI Taxonomy" id="392030"/>
    <lineage>
        <taxon>Eukaryota</taxon>
        <taxon>Metazoa</taxon>
        <taxon>Spiralia</taxon>
        <taxon>Gnathifera</taxon>
        <taxon>Rotifera</taxon>
        <taxon>Eurotatoria</taxon>
        <taxon>Bdelloidea</taxon>
        <taxon>Philodinida</taxon>
        <taxon>Philodinidae</taxon>
        <taxon>Rotaria</taxon>
    </lineage>
</organism>
<evidence type="ECO:0000256" key="4">
    <source>
        <dbReference type="ARBA" id="ARBA00022989"/>
    </source>
</evidence>
<keyword evidence="7" id="KW-0245">EGF-like domain</keyword>
<comment type="caution">
    <text evidence="7">Lacks conserved residue(s) required for the propagation of feature annotation.</text>
</comment>
<feature type="domain" description="EGF-like" evidence="8">
    <location>
        <begin position="58"/>
        <end position="95"/>
    </location>
</feature>
<proteinExistence type="predicted"/>
<evidence type="ECO:0000256" key="2">
    <source>
        <dbReference type="ARBA" id="ARBA00022692"/>
    </source>
</evidence>
<dbReference type="EMBL" id="CAJOBG010008339">
    <property type="protein sequence ID" value="CAF4241043.1"/>
    <property type="molecule type" value="Genomic_DNA"/>
</dbReference>
<comment type="caution">
    <text evidence="9">The sequence shown here is derived from an EMBL/GenBank/DDBJ whole genome shotgun (WGS) entry which is preliminary data.</text>
</comment>
<dbReference type="AlphaFoldDB" id="A0A820E0W1"/>
<feature type="disulfide bond" evidence="7">
    <location>
        <begin position="85"/>
        <end position="94"/>
    </location>
</feature>
<feature type="domain" description="EGF-like" evidence="8">
    <location>
        <begin position="16"/>
        <end position="56"/>
    </location>
</feature>
<keyword evidence="4" id="KW-1133">Transmembrane helix</keyword>
<feature type="non-terminal residue" evidence="9">
    <location>
        <position position="964"/>
    </location>
</feature>
<reference evidence="9" key="1">
    <citation type="submission" date="2021-02" db="EMBL/GenBank/DDBJ databases">
        <authorList>
            <person name="Nowell W R."/>
        </authorList>
    </citation>
    <scope>NUCLEOTIDE SEQUENCE</scope>
</reference>
<accession>A0A820E0W1</accession>
<evidence type="ECO:0000256" key="7">
    <source>
        <dbReference type="PROSITE-ProRule" id="PRU00076"/>
    </source>
</evidence>
<protein>
    <recommendedName>
        <fullName evidence="8">EGF-like domain-containing protein</fullName>
    </recommendedName>
</protein>
<dbReference type="Gene3D" id="2.10.25.10">
    <property type="entry name" value="Laminin"/>
    <property type="match status" value="2"/>
</dbReference>
<dbReference type="GO" id="GO:0005261">
    <property type="term" value="F:monoatomic cation channel activity"/>
    <property type="evidence" value="ECO:0007669"/>
    <property type="project" value="TreeGrafter"/>
</dbReference>
<dbReference type="PANTHER" id="PTHR46730">
    <property type="entry name" value="POLYCYSTIN-1"/>
    <property type="match status" value="1"/>
</dbReference>
<dbReference type="PROSITE" id="PS00022">
    <property type="entry name" value="EGF_1"/>
    <property type="match status" value="2"/>
</dbReference>